<dbReference type="InterPro" id="IPR015914">
    <property type="entry name" value="PAPs_N"/>
</dbReference>
<name>A0ABT7UG11_9FIRM</name>
<organism evidence="6 7">
    <name type="scientific">Massilimicrobiota timonensis</name>
    <dbReference type="NCBI Taxonomy" id="1776392"/>
    <lineage>
        <taxon>Bacteria</taxon>
        <taxon>Bacillati</taxon>
        <taxon>Bacillota</taxon>
        <taxon>Erysipelotrichia</taxon>
        <taxon>Erysipelotrichales</taxon>
        <taxon>Erysipelotrichaceae</taxon>
        <taxon>Massilimicrobiota</taxon>
    </lineage>
</organism>
<evidence type="ECO:0000259" key="5">
    <source>
        <dbReference type="Pfam" id="PF16656"/>
    </source>
</evidence>
<dbReference type="PANTHER" id="PTHR22953">
    <property type="entry name" value="ACID PHOSPHATASE RELATED"/>
    <property type="match status" value="1"/>
</dbReference>
<evidence type="ECO:0000256" key="3">
    <source>
        <dbReference type="SAM" id="SignalP"/>
    </source>
</evidence>
<feature type="region of interest" description="Disordered" evidence="2">
    <location>
        <begin position="685"/>
        <end position="745"/>
    </location>
</feature>
<reference evidence="7" key="1">
    <citation type="submission" date="2023-06" db="EMBL/GenBank/DDBJ databases">
        <title>Identification and characterization of horizontal gene transfer across gut microbiota members of farm animals based on homology search.</title>
        <authorList>
            <person name="Zeman M."/>
            <person name="Kubasova T."/>
            <person name="Jahodarova E."/>
            <person name="Nykrynova M."/>
            <person name="Rychlik I."/>
        </authorList>
    </citation>
    <scope>NUCLEOTIDE SEQUENCE [LARGE SCALE GENOMIC DNA]</scope>
    <source>
        <strain evidence="7">ET341</strain>
    </source>
</reference>
<dbReference type="Proteomes" id="UP001529275">
    <property type="component" value="Unassembled WGS sequence"/>
</dbReference>
<evidence type="ECO:0000313" key="7">
    <source>
        <dbReference type="Proteomes" id="UP001529275"/>
    </source>
</evidence>
<comment type="caution">
    <text evidence="6">The sequence shown here is derived from an EMBL/GenBank/DDBJ whole genome shotgun (WGS) entry which is preliminary data.</text>
</comment>
<dbReference type="Pfam" id="PF00149">
    <property type="entry name" value="Metallophos"/>
    <property type="match status" value="1"/>
</dbReference>
<protein>
    <submittedName>
        <fullName evidence="6">Metallophosphoesterase family protein</fullName>
        <ecNumber evidence="6">3.1.-.-</ecNumber>
    </submittedName>
</protein>
<dbReference type="SUPFAM" id="SSF56300">
    <property type="entry name" value="Metallo-dependent phosphatases"/>
    <property type="match status" value="1"/>
</dbReference>
<evidence type="ECO:0000313" key="6">
    <source>
        <dbReference type="EMBL" id="MDM8195076.1"/>
    </source>
</evidence>
<dbReference type="Gene3D" id="1.20.1270.90">
    <property type="entry name" value="AF1782-like"/>
    <property type="match status" value="1"/>
</dbReference>
<evidence type="ECO:0000256" key="2">
    <source>
        <dbReference type="SAM" id="MobiDB-lite"/>
    </source>
</evidence>
<keyword evidence="7" id="KW-1185">Reference proteome</keyword>
<feature type="compositionally biased region" description="Low complexity" evidence="2">
    <location>
        <begin position="702"/>
        <end position="711"/>
    </location>
</feature>
<proteinExistence type="predicted"/>
<dbReference type="InterPro" id="IPR029052">
    <property type="entry name" value="Metallo-depent_PP-like"/>
</dbReference>
<dbReference type="EMBL" id="JAUDCK010000004">
    <property type="protein sequence ID" value="MDM8195076.1"/>
    <property type="molecule type" value="Genomic_DNA"/>
</dbReference>
<accession>A0ABT7UG11</accession>
<sequence length="779" mass="86378">MNENLKRKLLLSLATMTTVSSMCSASVFAFGVHAGGYKDYISNVQNESGYQDWYNNTWNNKEEFDSGKVILTPGKTAKDLNFAWYSKVAGTPQVKMSKSQDMSNATVFEGKAQSINKTNDFDTDAEYYKASNKVSVDNYLEENTTYYYQYSVDGSTWSDTYTYQTHSFTNFQAILVGDPQIGASGSSGEKTNDDQNIANDTYSWNKTLTQAMKTAPDASFILSAGDQIDYSEVTNDNSAEDKARYIIKEQEYAGYLYPQYLRSIPVATTIGNHESKGDDYKLHYNNPNASALGSTNAGGNYYYSYGDALIISLNSNSRNVAQHKAFLEEAISSHEDAKWRIVMFHHDIYGAGAPHANTDGANLRILFAPLMDEFDIDVCLTGHDHSYARTFQILDGKVITTEGVGEDAASTAYNPEGTLYIAAGSATGSKFYALSTDKQYYLAERSNNPIPTFSTIDFTSDSFTIKTYDVNGDKYANDVTIKKDEKATSIEELKADLQSMDKVDMTSGSKQRIEEALNGLSTTLETVDDSVAINDLASRWNTNNDPLDYYARAKDTDYRDPNNTDALKQGYSKFLDKTFYEADKNAAVDEATIDQVYTNMLTAKSEVVTKAEYADLQAQFDEAGKFLSTIEIGNKKGQYTQENVNAYKQALAQLKTQMNESKITKTELTSLLDSLKQEQTELQSLVNKEDITPVTPVNPDENNQNNNQNQQETNKDQTPSQTTDQSGKSDQIVQTSNSATSKDAVKTEDTANVLGLTLLAVGSLAGIVSYKVYRKKETE</sequence>
<dbReference type="EC" id="3.1.-.-" evidence="6"/>
<feature type="domain" description="Purple acid phosphatase N-terminal" evidence="5">
    <location>
        <begin position="69"/>
        <end position="165"/>
    </location>
</feature>
<feature type="compositionally biased region" description="Polar residues" evidence="2">
    <location>
        <begin position="716"/>
        <end position="741"/>
    </location>
</feature>
<dbReference type="Pfam" id="PF16656">
    <property type="entry name" value="Pur_ac_phosph_N"/>
    <property type="match status" value="1"/>
</dbReference>
<evidence type="ECO:0000256" key="1">
    <source>
        <dbReference type="ARBA" id="ARBA00022729"/>
    </source>
</evidence>
<dbReference type="InterPro" id="IPR039331">
    <property type="entry name" value="PAPs-like"/>
</dbReference>
<feature type="domain" description="Calcineurin-like phosphoesterase" evidence="4">
    <location>
        <begin position="207"/>
        <end position="387"/>
    </location>
</feature>
<dbReference type="Gene3D" id="3.60.21.10">
    <property type="match status" value="1"/>
</dbReference>
<keyword evidence="6" id="KW-0378">Hydrolase</keyword>
<dbReference type="GO" id="GO:0016787">
    <property type="term" value="F:hydrolase activity"/>
    <property type="evidence" value="ECO:0007669"/>
    <property type="project" value="UniProtKB-KW"/>
</dbReference>
<feature type="chain" id="PRO_5046627241" evidence="3">
    <location>
        <begin position="30"/>
        <end position="779"/>
    </location>
</feature>
<gene>
    <name evidence="6" type="ORF">QUV98_01960</name>
</gene>
<dbReference type="PANTHER" id="PTHR22953:SF153">
    <property type="entry name" value="PURPLE ACID PHOSPHATASE"/>
    <property type="match status" value="1"/>
</dbReference>
<evidence type="ECO:0000259" key="4">
    <source>
        <dbReference type="Pfam" id="PF00149"/>
    </source>
</evidence>
<dbReference type="RefSeq" id="WP_289527173.1">
    <property type="nucleotide sequence ID" value="NZ_JAUDCK010000004.1"/>
</dbReference>
<feature type="signal peptide" evidence="3">
    <location>
        <begin position="1"/>
        <end position="29"/>
    </location>
</feature>
<keyword evidence="1 3" id="KW-0732">Signal</keyword>
<dbReference type="InterPro" id="IPR004843">
    <property type="entry name" value="Calcineurin-like_PHP"/>
</dbReference>
<reference evidence="6 7" key="2">
    <citation type="submission" date="2023-06" db="EMBL/GenBank/DDBJ databases">
        <authorList>
            <person name="Zeman M."/>
            <person name="Kubasova T."/>
            <person name="Jahodarova E."/>
            <person name="Nykrynova M."/>
            <person name="Rychlik I."/>
        </authorList>
    </citation>
    <scope>NUCLEOTIDE SEQUENCE [LARGE SCALE GENOMIC DNA]</scope>
    <source>
        <strain evidence="6 7">ET341</strain>
    </source>
</reference>